<dbReference type="GO" id="GO:0005634">
    <property type="term" value="C:nucleus"/>
    <property type="evidence" value="ECO:0007669"/>
    <property type="project" value="UniProtKB-SubCell"/>
</dbReference>
<gene>
    <name evidence="9" type="primary">Zbtb7a_0</name>
    <name evidence="9" type="ORF">IFRKOW_R10203</name>
</gene>
<name>A0A7K6P2R2_9CORV</name>
<keyword evidence="10" id="KW-1185">Reference proteome</keyword>
<reference evidence="9 10" key="1">
    <citation type="submission" date="2019-09" db="EMBL/GenBank/DDBJ databases">
        <title>Bird 10,000 Genomes (B10K) Project - Family phase.</title>
        <authorList>
            <person name="Zhang G."/>
        </authorList>
    </citation>
    <scope>NUCLEOTIDE SEQUENCE [LARGE SCALE GENOMIC DNA]</scope>
    <source>
        <strain evidence="9">B10K-DU-029-41</strain>
        <tissue evidence="9">Liver</tissue>
    </source>
</reference>
<evidence type="ECO:0000256" key="2">
    <source>
        <dbReference type="ARBA" id="ARBA00022723"/>
    </source>
</evidence>
<dbReference type="PANTHER" id="PTHR46105">
    <property type="entry name" value="AGAP004733-PA"/>
    <property type="match status" value="1"/>
</dbReference>
<dbReference type="FunFam" id="3.30.160.60:FF:000744">
    <property type="entry name" value="zinc finger E-box-binding homeobox 1"/>
    <property type="match status" value="1"/>
</dbReference>
<evidence type="ECO:0000259" key="8">
    <source>
        <dbReference type="PROSITE" id="PS50157"/>
    </source>
</evidence>
<feature type="non-terminal residue" evidence="9">
    <location>
        <position position="1"/>
    </location>
</feature>
<evidence type="ECO:0000256" key="1">
    <source>
        <dbReference type="ARBA" id="ARBA00004123"/>
    </source>
</evidence>
<feature type="domain" description="C2H2-type" evidence="8">
    <location>
        <begin position="5"/>
        <end position="32"/>
    </location>
</feature>
<sequence length="72" mass="7882">AKAFQKCPICEKVIQGAGKLPRHIRTHTGEKPYECNICNVRFTRYGPGTGAVQTRLGDSVSPVLLLSILTEL</sequence>
<keyword evidence="4 7" id="KW-0863">Zinc-finger</keyword>
<evidence type="ECO:0000256" key="7">
    <source>
        <dbReference type="PROSITE-ProRule" id="PRU00042"/>
    </source>
</evidence>
<dbReference type="GO" id="GO:0000978">
    <property type="term" value="F:RNA polymerase II cis-regulatory region sequence-specific DNA binding"/>
    <property type="evidence" value="ECO:0007669"/>
    <property type="project" value="TreeGrafter"/>
</dbReference>
<keyword evidence="3" id="KW-0677">Repeat</keyword>
<dbReference type="SUPFAM" id="SSF57667">
    <property type="entry name" value="beta-beta-alpha zinc fingers"/>
    <property type="match status" value="1"/>
</dbReference>
<dbReference type="PROSITE" id="PS00028">
    <property type="entry name" value="ZINC_FINGER_C2H2_1"/>
    <property type="match status" value="1"/>
</dbReference>
<dbReference type="Gene3D" id="3.30.160.60">
    <property type="entry name" value="Classic Zinc Finger"/>
    <property type="match status" value="2"/>
</dbReference>
<accession>A0A7K6P2R2</accession>
<feature type="non-terminal residue" evidence="9">
    <location>
        <position position="72"/>
    </location>
</feature>
<evidence type="ECO:0000256" key="4">
    <source>
        <dbReference type="ARBA" id="ARBA00022771"/>
    </source>
</evidence>
<evidence type="ECO:0000313" key="9">
    <source>
        <dbReference type="EMBL" id="NWW55608.1"/>
    </source>
</evidence>
<evidence type="ECO:0000256" key="6">
    <source>
        <dbReference type="ARBA" id="ARBA00023242"/>
    </source>
</evidence>
<dbReference type="InterPro" id="IPR036236">
    <property type="entry name" value="Znf_C2H2_sf"/>
</dbReference>
<keyword evidence="2" id="KW-0479">Metal-binding</keyword>
<dbReference type="PANTHER" id="PTHR46105:SF6">
    <property type="entry name" value="ZINC FINGER AND BTB DOMAIN-CONTAINING PROTEIN 7A"/>
    <property type="match status" value="1"/>
</dbReference>
<dbReference type="InterPro" id="IPR013087">
    <property type="entry name" value="Znf_C2H2_type"/>
</dbReference>
<dbReference type="EMBL" id="VZRS01000181">
    <property type="protein sequence ID" value="NWW55608.1"/>
    <property type="molecule type" value="Genomic_DNA"/>
</dbReference>
<dbReference type="InterPro" id="IPR050457">
    <property type="entry name" value="ZnFinger_BTB_dom_contain"/>
</dbReference>
<dbReference type="AlphaFoldDB" id="A0A7K6P2R2"/>
<organism evidence="9 10">
    <name type="scientific">Ifrita kowaldi</name>
    <name type="common">blue-capped ifrita</name>
    <dbReference type="NCBI Taxonomy" id="461245"/>
    <lineage>
        <taxon>Eukaryota</taxon>
        <taxon>Metazoa</taxon>
        <taxon>Chordata</taxon>
        <taxon>Craniata</taxon>
        <taxon>Vertebrata</taxon>
        <taxon>Euteleostomi</taxon>
        <taxon>Archelosauria</taxon>
        <taxon>Archosauria</taxon>
        <taxon>Dinosauria</taxon>
        <taxon>Saurischia</taxon>
        <taxon>Theropoda</taxon>
        <taxon>Coelurosauria</taxon>
        <taxon>Aves</taxon>
        <taxon>Neognathae</taxon>
        <taxon>Neoaves</taxon>
        <taxon>Telluraves</taxon>
        <taxon>Australaves</taxon>
        <taxon>Passeriformes</taxon>
        <taxon>Corvoidea</taxon>
        <taxon>Cinclosomatidae</taxon>
        <taxon>Ifrita</taxon>
    </lineage>
</organism>
<evidence type="ECO:0000256" key="3">
    <source>
        <dbReference type="ARBA" id="ARBA00022737"/>
    </source>
</evidence>
<comment type="subcellular location">
    <subcellularLocation>
        <location evidence="1">Nucleus</location>
    </subcellularLocation>
</comment>
<keyword evidence="6" id="KW-0539">Nucleus</keyword>
<keyword evidence="5" id="KW-0862">Zinc</keyword>
<dbReference type="PROSITE" id="PS50157">
    <property type="entry name" value="ZINC_FINGER_C2H2_2"/>
    <property type="match status" value="1"/>
</dbReference>
<comment type="caution">
    <text evidence="9">The sequence shown here is derived from an EMBL/GenBank/DDBJ whole genome shotgun (WGS) entry which is preliminary data.</text>
</comment>
<dbReference type="GO" id="GO:0008270">
    <property type="term" value="F:zinc ion binding"/>
    <property type="evidence" value="ECO:0007669"/>
    <property type="project" value="UniProtKB-KW"/>
</dbReference>
<evidence type="ECO:0000256" key="5">
    <source>
        <dbReference type="ARBA" id="ARBA00022833"/>
    </source>
</evidence>
<protein>
    <submittedName>
        <fullName evidence="9">ZBT7A protein</fullName>
    </submittedName>
</protein>
<evidence type="ECO:0000313" key="10">
    <source>
        <dbReference type="Proteomes" id="UP000542689"/>
    </source>
</evidence>
<proteinExistence type="predicted"/>
<dbReference type="GO" id="GO:0000981">
    <property type="term" value="F:DNA-binding transcription factor activity, RNA polymerase II-specific"/>
    <property type="evidence" value="ECO:0007669"/>
    <property type="project" value="TreeGrafter"/>
</dbReference>
<dbReference type="Proteomes" id="UP000542689">
    <property type="component" value="Unassembled WGS sequence"/>
</dbReference>